<dbReference type="PANTHER" id="PTHR45663:SF11">
    <property type="entry name" value="GEO12009P1"/>
    <property type="match status" value="1"/>
</dbReference>
<reference evidence="6" key="1">
    <citation type="submission" date="2016-10" db="EMBL/GenBank/DDBJ databases">
        <authorList>
            <person name="Varghese N."/>
            <person name="Submissions S."/>
        </authorList>
    </citation>
    <scope>NUCLEOTIDE SEQUENCE [LARGE SCALE GENOMIC DNA]</scope>
    <source>
        <strain evidence="6">DSM 20632</strain>
    </source>
</reference>
<keyword evidence="3" id="KW-0676">Redox-active center</keyword>
<dbReference type="OrthoDB" id="5181746at2"/>
<sequence length="283" mass="29921">MADFGPGAVDLGKLAQQPEAPAGDFEPVVSVTEETLEAEVLQLSTRIPVIVHIGTQRSPDSQALSAAFAQLARGQRSFRVAYVDADATPAVAQAFGVRVLPTVVALAAGRPVTSFEGNQPAEQLTQWVEALVEGVGKQLPGLGEPEHERDDDPRLDAATAALNAGDFDAATKIYDEILAEDPANAEIKQARATVGVLKRLDPTNRTTDPVVEADADPGNVDKQLAAADAEVVAGAPEKAFDRLLALVTTDPRAKERLLELFTLFEAGDPRVIAARTRLASALF</sequence>
<evidence type="ECO:0000259" key="4">
    <source>
        <dbReference type="PROSITE" id="PS51352"/>
    </source>
</evidence>
<comment type="function">
    <text evidence="1">Participates in various redox reactions through the reversible oxidation of its active center dithiol to a disulfide and catalyzes dithiol-disulfide exchange reactions.</text>
</comment>
<keyword evidence="6" id="KW-1185">Reference proteome</keyword>
<proteinExistence type="inferred from homology"/>
<evidence type="ECO:0000256" key="3">
    <source>
        <dbReference type="ARBA" id="ARBA00023284"/>
    </source>
</evidence>
<dbReference type="GO" id="GO:0006950">
    <property type="term" value="P:response to stress"/>
    <property type="evidence" value="ECO:0007669"/>
    <property type="project" value="UniProtKB-ARBA"/>
</dbReference>
<dbReference type="EMBL" id="LT629700">
    <property type="protein sequence ID" value="SDL66739.1"/>
    <property type="molecule type" value="Genomic_DNA"/>
</dbReference>
<evidence type="ECO:0000313" key="6">
    <source>
        <dbReference type="Proteomes" id="UP000199350"/>
    </source>
</evidence>
<dbReference type="STRING" id="38302.SAMN04488535_0351"/>
<protein>
    <submittedName>
        <fullName evidence="5">Putative thioredoxin</fullName>
    </submittedName>
</protein>
<dbReference type="SUPFAM" id="SSF52833">
    <property type="entry name" value="Thioredoxin-like"/>
    <property type="match status" value="1"/>
</dbReference>
<dbReference type="AlphaFoldDB" id="A0A1G9LXM0"/>
<dbReference type="Gene3D" id="3.40.30.10">
    <property type="entry name" value="Glutaredoxin"/>
    <property type="match status" value="1"/>
</dbReference>
<dbReference type="Proteomes" id="UP000199350">
    <property type="component" value="Chromosome I"/>
</dbReference>
<dbReference type="Pfam" id="PF14561">
    <property type="entry name" value="TPR_20"/>
    <property type="match status" value="1"/>
</dbReference>
<dbReference type="CDD" id="cd02956">
    <property type="entry name" value="ybbN"/>
    <property type="match status" value="1"/>
</dbReference>
<dbReference type="PANTHER" id="PTHR45663">
    <property type="entry name" value="GEO12009P1"/>
    <property type="match status" value="1"/>
</dbReference>
<dbReference type="Pfam" id="PF00085">
    <property type="entry name" value="Thioredoxin"/>
    <property type="match status" value="1"/>
</dbReference>
<dbReference type="InterPro" id="IPR036249">
    <property type="entry name" value="Thioredoxin-like_sf"/>
</dbReference>
<dbReference type="Gene3D" id="1.25.40.10">
    <property type="entry name" value="Tetratricopeptide repeat domain"/>
    <property type="match status" value="1"/>
</dbReference>
<accession>A0A1G9LXM0</accession>
<organism evidence="5 6">
    <name type="scientific">Corynebacterium mycetoides</name>
    <dbReference type="NCBI Taxonomy" id="38302"/>
    <lineage>
        <taxon>Bacteria</taxon>
        <taxon>Bacillati</taxon>
        <taxon>Actinomycetota</taxon>
        <taxon>Actinomycetes</taxon>
        <taxon>Mycobacteriales</taxon>
        <taxon>Corynebacteriaceae</taxon>
        <taxon>Corynebacterium</taxon>
    </lineage>
</organism>
<dbReference type="GO" id="GO:0005737">
    <property type="term" value="C:cytoplasm"/>
    <property type="evidence" value="ECO:0007669"/>
    <property type="project" value="TreeGrafter"/>
</dbReference>
<dbReference type="InterPro" id="IPR013766">
    <property type="entry name" value="Thioredoxin_domain"/>
</dbReference>
<dbReference type="PROSITE" id="PS51352">
    <property type="entry name" value="THIOREDOXIN_2"/>
    <property type="match status" value="1"/>
</dbReference>
<name>A0A1G9LXM0_9CORY</name>
<evidence type="ECO:0000256" key="1">
    <source>
        <dbReference type="ARBA" id="ARBA00003318"/>
    </source>
</evidence>
<evidence type="ECO:0000313" key="5">
    <source>
        <dbReference type="EMBL" id="SDL66739.1"/>
    </source>
</evidence>
<evidence type="ECO:0000256" key="2">
    <source>
        <dbReference type="ARBA" id="ARBA00008987"/>
    </source>
</evidence>
<gene>
    <name evidence="5" type="ORF">SAMN04488535_0351</name>
</gene>
<comment type="similarity">
    <text evidence="2">Belongs to the thioredoxin family.</text>
</comment>
<feature type="domain" description="Thioredoxin" evidence="4">
    <location>
        <begin position="9"/>
        <end position="133"/>
    </location>
</feature>
<dbReference type="RefSeq" id="WP_092147969.1">
    <property type="nucleotide sequence ID" value="NZ_LT629700.1"/>
</dbReference>
<dbReference type="GO" id="GO:0015035">
    <property type="term" value="F:protein-disulfide reductase activity"/>
    <property type="evidence" value="ECO:0007669"/>
    <property type="project" value="TreeGrafter"/>
</dbReference>
<dbReference type="InterPro" id="IPR011990">
    <property type="entry name" value="TPR-like_helical_dom_sf"/>
</dbReference>